<protein>
    <recommendedName>
        <fullName evidence="3">Lipoprotein</fullName>
    </recommendedName>
</protein>
<name>W8VZP0_9FLAO</name>
<evidence type="ECO:0000313" key="1">
    <source>
        <dbReference type="EMBL" id="BAO54911.1"/>
    </source>
</evidence>
<keyword evidence="2" id="KW-1185">Reference proteome</keyword>
<dbReference type="HOGENOM" id="CLU_1720450_0_0_10"/>
<dbReference type="Proteomes" id="UP000031760">
    <property type="component" value="Chromosome"/>
</dbReference>
<organism evidence="1 2">
    <name type="scientific">Nonlabens marinus S1-08</name>
    <dbReference type="NCBI Taxonomy" id="1454201"/>
    <lineage>
        <taxon>Bacteria</taxon>
        <taxon>Pseudomonadati</taxon>
        <taxon>Bacteroidota</taxon>
        <taxon>Flavobacteriia</taxon>
        <taxon>Flavobacteriales</taxon>
        <taxon>Flavobacteriaceae</taxon>
        <taxon>Nonlabens</taxon>
    </lineage>
</organism>
<dbReference type="EMBL" id="AP014548">
    <property type="protein sequence ID" value="BAO54911.1"/>
    <property type="molecule type" value="Genomic_DNA"/>
</dbReference>
<accession>W8VZP0</accession>
<sequence>MKKILILILILTTSCQQELDPSAANINSIFETQDFQIRFTLENGSEYRMGFLNNEMAFFSPTETVRRELSYDDVRLINTFVQNRYRASEDKIRFQPQVDAVNPAMTERSQNHSRIEIYNDTKKVTLTTPDATASFQELLSKLELPYVSTEKK</sequence>
<dbReference type="AlphaFoldDB" id="W8VZP0"/>
<gene>
    <name evidence="1" type="ORF">NMS_0902</name>
</gene>
<evidence type="ECO:0008006" key="3">
    <source>
        <dbReference type="Google" id="ProtNLM"/>
    </source>
</evidence>
<dbReference type="RefSeq" id="WP_041495603.1">
    <property type="nucleotide sequence ID" value="NZ_AP014548.1"/>
</dbReference>
<reference evidence="1 2" key="1">
    <citation type="journal article" date="2014" name="Proc. Natl. Acad. Sci. U.S.A.">
        <title>Functional characterization of flavobacteria rhodopsins reveals a unique class of light-driven chloride pump in bacteria.</title>
        <authorList>
            <person name="Yoshizawa S."/>
            <person name="Kumagai Y."/>
            <person name="Kim H."/>
            <person name="Ogura Y."/>
            <person name="Hayashi T."/>
            <person name="Iwasaki W."/>
            <person name="DeLong E.F."/>
            <person name="Kogure K."/>
        </authorList>
    </citation>
    <scope>NUCLEOTIDE SEQUENCE [LARGE SCALE GENOMIC DNA]</scope>
    <source>
        <strain evidence="1 2">S1-08</strain>
    </source>
</reference>
<dbReference type="STRING" id="1454201.NMS_0902"/>
<proteinExistence type="predicted"/>
<evidence type="ECO:0000313" key="2">
    <source>
        <dbReference type="Proteomes" id="UP000031760"/>
    </source>
</evidence>
<dbReference type="KEGG" id="nmf:NMS_0902"/>
<dbReference type="PROSITE" id="PS51257">
    <property type="entry name" value="PROKAR_LIPOPROTEIN"/>
    <property type="match status" value="1"/>
</dbReference>
<dbReference type="OrthoDB" id="1161831at2"/>